<dbReference type="PANTHER" id="PTHR34848">
    <property type="match status" value="1"/>
</dbReference>
<evidence type="ECO:0000256" key="14">
    <source>
        <dbReference type="ARBA" id="ARBA00022840"/>
    </source>
</evidence>
<dbReference type="EC" id="2.7.1.156" evidence="8"/>
<gene>
    <name evidence="20" type="ORF">H9734_01005</name>
</gene>
<evidence type="ECO:0000256" key="15">
    <source>
        <dbReference type="ARBA" id="ARBA00023134"/>
    </source>
</evidence>
<evidence type="ECO:0000256" key="17">
    <source>
        <dbReference type="ARBA" id="ARBA00030571"/>
    </source>
</evidence>
<keyword evidence="11" id="KW-0808">Transferase</keyword>
<evidence type="ECO:0000256" key="19">
    <source>
        <dbReference type="PIRSR" id="PIRSR006135-2"/>
    </source>
</evidence>
<name>A0A9D2BHZ5_9FIRM</name>
<evidence type="ECO:0000256" key="6">
    <source>
        <dbReference type="ARBA" id="ARBA00005159"/>
    </source>
</evidence>
<evidence type="ECO:0000256" key="18">
    <source>
        <dbReference type="PIRSR" id="PIRSR006135-1"/>
    </source>
</evidence>
<dbReference type="PANTHER" id="PTHR34848:SF1">
    <property type="entry name" value="BIFUNCTIONAL ADENOSYLCOBALAMIN BIOSYNTHESIS PROTEIN COBU"/>
    <property type="match status" value="1"/>
</dbReference>
<comment type="pathway">
    <text evidence="5">Cofactor biosynthesis; adenosylcobalamin biosynthesis; adenosylcobalamin from cob(II)yrinate a,c-diamide: step 6/7.</text>
</comment>
<evidence type="ECO:0000256" key="3">
    <source>
        <dbReference type="ARBA" id="ARBA00001522"/>
    </source>
</evidence>
<feature type="binding site" evidence="19">
    <location>
        <position position="62"/>
    </location>
    <ligand>
        <name>GTP</name>
        <dbReference type="ChEBI" id="CHEBI:37565"/>
    </ligand>
</feature>
<evidence type="ECO:0000256" key="4">
    <source>
        <dbReference type="ARBA" id="ARBA00003889"/>
    </source>
</evidence>
<evidence type="ECO:0000256" key="16">
    <source>
        <dbReference type="ARBA" id="ARBA00029570"/>
    </source>
</evidence>
<dbReference type="GO" id="GO:0043752">
    <property type="term" value="F:adenosylcobinamide kinase activity"/>
    <property type="evidence" value="ECO:0007669"/>
    <property type="project" value="UniProtKB-EC"/>
</dbReference>
<evidence type="ECO:0000256" key="2">
    <source>
        <dbReference type="ARBA" id="ARBA00000711"/>
    </source>
</evidence>
<evidence type="ECO:0000256" key="1">
    <source>
        <dbReference type="ARBA" id="ARBA00000312"/>
    </source>
</evidence>
<evidence type="ECO:0000313" key="21">
    <source>
        <dbReference type="Proteomes" id="UP000886890"/>
    </source>
</evidence>
<comment type="catalytic activity">
    <reaction evidence="1">
        <text>adenosylcob(III)inamide + ATP = adenosylcob(III)inamide phosphate + ADP + H(+)</text>
        <dbReference type="Rhea" id="RHEA:15769"/>
        <dbReference type="ChEBI" id="CHEBI:2480"/>
        <dbReference type="ChEBI" id="CHEBI:15378"/>
        <dbReference type="ChEBI" id="CHEBI:30616"/>
        <dbReference type="ChEBI" id="CHEBI:58502"/>
        <dbReference type="ChEBI" id="CHEBI:456216"/>
        <dbReference type="EC" id="2.7.1.156"/>
    </reaction>
</comment>
<comment type="pathway">
    <text evidence="6">Cofactor biosynthesis; adenosylcobalamin biosynthesis; adenosylcobalamin from cob(II)yrinate a,c-diamide: step 5/7.</text>
</comment>
<keyword evidence="12 19" id="KW-0547">Nucleotide-binding</keyword>
<comment type="function">
    <text evidence="4">Catalyzes ATP-dependent phosphorylation of adenosylcobinamide and addition of GMP to adenosylcobinamide phosphate.</text>
</comment>
<organism evidence="20 21">
    <name type="scientific">Candidatus Fusicatenibacter merdavium</name>
    <dbReference type="NCBI Taxonomy" id="2838600"/>
    <lineage>
        <taxon>Bacteria</taxon>
        <taxon>Bacillati</taxon>
        <taxon>Bacillota</taxon>
        <taxon>Clostridia</taxon>
        <taxon>Lachnospirales</taxon>
        <taxon>Lachnospiraceae</taxon>
        <taxon>Fusicatenibacter</taxon>
    </lineage>
</organism>
<evidence type="ECO:0000256" key="7">
    <source>
        <dbReference type="ARBA" id="ARBA00007490"/>
    </source>
</evidence>
<sequence>MMHLITGGSGSGKSAYAEAQILALNGERRIYIATMYPYDEESHRRIARHREMRAKKEFTTVECYRDLEKAEVPEGADVLLECMSNLTANEMFWPDGAGKDTDVRILRGVEHLRRTARNLIIVSNEIFSDGIEYDSGTVEYQRTLGKINCRLAELADGVTEVVYGIPLEVKRT</sequence>
<reference evidence="20" key="2">
    <citation type="submission" date="2021-04" db="EMBL/GenBank/DDBJ databases">
        <authorList>
            <person name="Gilroy R."/>
        </authorList>
    </citation>
    <scope>NUCLEOTIDE SEQUENCE</scope>
    <source>
        <strain evidence="20">CHK183-1962</strain>
    </source>
</reference>
<keyword evidence="13 20" id="KW-0418">Kinase</keyword>
<dbReference type="Gene3D" id="3.40.50.300">
    <property type="entry name" value="P-loop containing nucleotide triphosphate hydrolases"/>
    <property type="match status" value="1"/>
</dbReference>
<dbReference type="EMBL" id="DXEK01000015">
    <property type="protein sequence ID" value="HIX76167.1"/>
    <property type="molecule type" value="Genomic_DNA"/>
</dbReference>
<protein>
    <recommendedName>
        <fullName evidence="16">Adenosylcobinamide kinase</fullName>
        <ecNumber evidence="8">2.7.1.156</ecNumber>
        <ecNumber evidence="9">2.7.7.62</ecNumber>
    </recommendedName>
    <alternativeName>
        <fullName evidence="17">Adenosylcobinamide-phosphate guanylyltransferase</fullName>
    </alternativeName>
</protein>
<comment type="similarity">
    <text evidence="7">Belongs to the CobU/CobP family.</text>
</comment>
<dbReference type="GO" id="GO:0005525">
    <property type="term" value="F:GTP binding"/>
    <property type="evidence" value="ECO:0007669"/>
    <property type="project" value="UniProtKB-KW"/>
</dbReference>
<evidence type="ECO:0000256" key="9">
    <source>
        <dbReference type="ARBA" id="ARBA00012523"/>
    </source>
</evidence>
<dbReference type="GO" id="GO:0008820">
    <property type="term" value="F:cobinamide phosphate guanylyltransferase activity"/>
    <property type="evidence" value="ECO:0007669"/>
    <property type="project" value="UniProtKB-EC"/>
</dbReference>
<dbReference type="AlphaFoldDB" id="A0A9D2BHZ5"/>
<keyword evidence="15 19" id="KW-0342">GTP-binding</keyword>
<dbReference type="GO" id="GO:0009236">
    <property type="term" value="P:cobalamin biosynthetic process"/>
    <property type="evidence" value="ECO:0007669"/>
    <property type="project" value="UniProtKB-KW"/>
</dbReference>
<dbReference type="GO" id="GO:0005524">
    <property type="term" value="F:ATP binding"/>
    <property type="evidence" value="ECO:0007669"/>
    <property type="project" value="UniProtKB-KW"/>
</dbReference>
<evidence type="ECO:0000256" key="13">
    <source>
        <dbReference type="ARBA" id="ARBA00022777"/>
    </source>
</evidence>
<dbReference type="InterPro" id="IPR027417">
    <property type="entry name" value="P-loop_NTPase"/>
</dbReference>
<keyword evidence="20" id="KW-0548">Nucleotidyltransferase</keyword>
<comment type="catalytic activity">
    <reaction evidence="2">
        <text>adenosylcob(III)inamide phosphate + GTP + H(+) = adenosylcob(III)inamide-GDP + diphosphate</text>
        <dbReference type="Rhea" id="RHEA:22712"/>
        <dbReference type="ChEBI" id="CHEBI:15378"/>
        <dbReference type="ChEBI" id="CHEBI:33019"/>
        <dbReference type="ChEBI" id="CHEBI:37565"/>
        <dbReference type="ChEBI" id="CHEBI:58502"/>
        <dbReference type="ChEBI" id="CHEBI:60487"/>
        <dbReference type="EC" id="2.7.7.62"/>
    </reaction>
</comment>
<dbReference type="InterPro" id="IPR003203">
    <property type="entry name" value="CobU/CobP"/>
</dbReference>
<reference evidence="20" key="1">
    <citation type="journal article" date="2021" name="PeerJ">
        <title>Extensive microbial diversity within the chicken gut microbiome revealed by metagenomics and culture.</title>
        <authorList>
            <person name="Gilroy R."/>
            <person name="Ravi A."/>
            <person name="Getino M."/>
            <person name="Pursley I."/>
            <person name="Horton D.L."/>
            <person name="Alikhan N.F."/>
            <person name="Baker D."/>
            <person name="Gharbi K."/>
            <person name="Hall N."/>
            <person name="Watson M."/>
            <person name="Adriaenssens E.M."/>
            <person name="Foster-Nyarko E."/>
            <person name="Jarju S."/>
            <person name="Secka A."/>
            <person name="Antonio M."/>
            <person name="Oren A."/>
            <person name="Chaudhuri R.R."/>
            <person name="La Ragione R."/>
            <person name="Hildebrand F."/>
            <person name="Pallen M.J."/>
        </authorList>
    </citation>
    <scope>NUCLEOTIDE SEQUENCE</scope>
    <source>
        <strain evidence="20">CHK183-1962</strain>
    </source>
</reference>
<evidence type="ECO:0000256" key="12">
    <source>
        <dbReference type="ARBA" id="ARBA00022741"/>
    </source>
</evidence>
<evidence type="ECO:0000256" key="5">
    <source>
        <dbReference type="ARBA" id="ARBA00004692"/>
    </source>
</evidence>
<comment type="caution">
    <text evidence="20">The sequence shown here is derived from an EMBL/GenBank/DDBJ whole genome shotgun (WGS) entry which is preliminary data.</text>
</comment>
<feature type="active site" description="GMP-histidine intermediate" evidence="18">
    <location>
        <position position="49"/>
    </location>
</feature>
<feature type="binding site" evidence="19">
    <location>
        <begin position="50"/>
        <end position="53"/>
    </location>
    <ligand>
        <name>GTP</name>
        <dbReference type="ChEBI" id="CHEBI:37565"/>
    </ligand>
</feature>
<dbReference type="Proteomes" id="UP000886890">
    <property type="component" value="Unassembled WGS sequence"/>
</dbReference>
<proteinExistence type="inferred from homology"/>
<dbReference type="CDD" id="cd00544">
    <property type="entry name" value="CobU"/>
    <property type="match status" value="1"/>
</dbReference>
<dbReference type="SUPFAM" id="SSF52540">
    <property type="entry name" value="P-loop containing nucleoside triphosphate hydrolases"/>
    <property type="match status" value="1"/>
</dbReference>
<dbReference type="Pfam" id="PF02283">
    <property type="entry name" value="CobU"/>
    <property type="match status" value="1"/>
</dbReference>
<keyword evidence="10" id="KW-0169">Cobalamin biosynthesis</keyword>
<keyword evidence="14" id="KW-0067">ATP-binding</keyword>
<feature type="binding site" evidence="19">
    <location>
        <begin position="7"/>
        <end position="14"/>
    </location>
    <ligand>
        <name>GTP</name>
        <dbReference type="ChEBI" id="CHEBI:37565"/>
    </ligand>
</feature>
<feature type="binding site" evidence="19">
    <location>
        <position position="81"/>
    </location>
    <ligand>
        <name>GTP</name>
        <dbReference type="ChEBI" id="CHEBI:37565"/>
    </ligand>
</feature>
<comment type="catalytic activity">
    <reaction evidence="3">
        <text>adenosylcob(III)inamide + GTP = adenosylcob(III)inamide phosphate + GDP + H(+)</text>
        <dbReference type="Rhea" id="RHEA:15765"/>
        <dbReference type="ChEBI" id="CHEBI:2480"/>
        <dbReference type="ChEBI" id="CHEBI:15378"/>
        <dbReference type="ChEBI" id="CHEBI:37565"/>
        <dbReference type="ChEBI" id="CHEBI:58189"/>
        <dbReference type="ChEBI" id="CHEBI:58502"/>
        <dbReference type="EC" id="2.7.1.156"/>
    </reaction>
</comment>
<evidence type="ECO:0000256" key="10">
    <source>
        <dbReference type="ARBA" id="ARBA00022573"/>
    </source>
</evidence>
<accession>A0A9D2BHZ5</accession>
<dbReference type="EC" id="2.7.7.62" evidence="9"/>
<evidence type="ECO:0000256" key="8">
    <source>
        <dbReference type="ARBA" id="ARBA00012016"/>
    </source>
</evidence>
<evidence type="ECO:0000256" key="11">
    <source>
        <dbReference type="ARBA" id="ARBA00022679"/>
    </source>
</evidence>
<dbReference type="PIRSF" id="PIRSF006135">
    <property type="entry name" value="CobU"/>
    <property type="match status" value="1"/>
</dbReference>
<evidence type="ECO:0000313" key="20">
    <source>
        <dbReference type="EMBL" id="HIX76167.1"/>
    </source>
</evidence>